<evidence type="ECO:0000256" key="1">
    <source>
        <dbReference type="SAM" id="MobiDB-lite"/>
    </source>
</evidence>
<dbReference type="AlphaFoldDB" id="W9VCW6"/>
<reference evidence="2 3" key="1">
    <citation type="submission" date="2012-11" db="EMBL/GenBank/DDBJ databases">
        <title>Genome assembly of Thiorhodococcus sp. AK35.</title>
        <authorList>
            <person name="Nupur N."/>
            <person name="Khatri I."/>
            <person name="Subramanian S."/>
            <person name="Pinnaka A."/>
        </authorList>
    </citation>
    <scope>NUCLEOTIDE SEQUENCE [LARGE SCALE GENOMIC DNA]</scope>
    <source>
        <strain evidence="2 3">AK35</strain>
    </source>
</reference>
<organism evidence="2 3">
    <name type="scientific">Imhoffiella purpurea</name>
    <dbReference type="NCBI Taxonomy" id="1249627"/>
    <lineage>
        <taxon>Bacteria</taxon>
        <taxon>Pseudomonadati</taxon>
        <taxon>Pseudomonadota</taxon>
        <taxon>Gammaproteobacteria</taxon>
        <taxon>Chromatiales</taxon>
        <taxon>Chromatiaceae</taxon>
        <taxon>Imhoffiella</taxon>
    </lineage>
</organism>
<accession>W9VCW6</accession>
<protein>
    <submittedName>
        <fullName evidence="2">Uncharacterized protein</fullName>
    </submittedName>
</protein>
<feature type="region of interest" description="Disordered" evidence="1">
    <location>
        <begin position="1"/>
        <end position="24"/>
    </location>
</feature>
<evidence type="ECO:0000313" key="3">
    <source>
        <dbReference type="Proteomes" id="UP000019460"/>
    </source>
</evidence>
<evidence type="ECO:0000313" key="2">
    <source>
        <dbReference type="EMBL" id="EXJ13872.1"/>
    </source>
</evidence>
<keyword evidence="3" id="KW-1185">Reference proteome</keyword>
<dbReference type="STRING" id="1249627.D779_3235"/>
<proteinExistence type="predicted"/>
<dbReference type="EMBL" id="AONC01000055">
    <property type="protein sequence ID" value="EXJ13872.1"/>
    <property type="molecule type" value="Genomic_DNA"/>
</dbReference>
<feature type="compositionally biased region" description="Basic residues" evidence="1">
    <location>
        <begin position="1"/>
        <end position="11"/>
    </location>
</feature>
<name>W9VCW6_9GAMM</name>
<dbReference type="Proteomes" id="UP000019460">
    <property type="component" value="Unassembled WGS sequence"/>
</dbReference>
<gene>
    <name evidence="2" type="ORF">D779_3235</name>
</gene>
<comment type="caution">
    <text evidence="2">The sequence shown here is derived from an EMBL/GenBank/DDBJ whole genome shotgun (WGS) entry which is preliminary data.</text>
</comment>
<sequence length="54" mass="5791">MRDKRRSHHGSKAPDEPLRAFPPPVKALNMSEFSPSASRGAECAASMLMPGANP</sequence>